<feature type="transmembrane region" description="Helical" evidence="1">
    <location>
        <begin position="70"/>
        <end position="90"/>
    </location>
</feature>
<organism evidence="3 4">
    <name type="scientific">Obba rivulosa</name>
    <dbReference type="NCBI Taxonomy" id="1052685"/>
    <lineage>
        <taxon>Eukaryota</taxon>
        <taxon>Fungi</taxon>
        <taxon>Dikarya</taxon>
        <taxon>Basidiomycota</taxon>
        <taxon>Agaricomycotina</taxon>
        <taxon>Agaricomycetes</taxon>
        <taxon>Polyporales</taxon>
        <taxon>Gelatoporiaceae</taxon>
        <taxon>Obba</taxon>
    </lineage>
</organism>
<dbReference type="OrthoDB" id="2638860at2759"/>
<feature type="transmembrane region" description="Helical" evidence="1">
    <location>
        <begin position="231"/>
        <end position="250"/>
    </location>
</feature>
<keyword evidence="4" id="KW-1185">Reference proteome</keyword>
<keyword evidence="1" id="KW-0812">Transmembrane</keyword>
<dbReference type="Proteomes" id="UP000250043">
    <property type="component" value="Unassembled WGS sequence"/>
</dbReference>
<evidence type="ECO:0000259" key="2">
    <source>
        <dbReference type="Pfam" id="PF20151"/>
    </source>
</evidence>
<protein>
    <recommendedName>
        <fullName evidence="2">DUF6533 domain-containing protein</fullName>
    </recommendedName>
</protein>
<feature type="domain" description="DUF6533" evidence="2">
    <location>
        <begin position="42"/>
        <end position="85"/>
    </location>
</feature>
<feature type="transmembrane region" description="Helical" evidence="1">
    <location>
        <begin position="145"/>
        <end position="170"/>
    </location>
</feature>
<dbReference type="Pfam" id="PF20151">
    <property type="entry name" value="DUF6533"/>
    <property type="match status" value="1"/>
</dbReference>
<dbReference type="EMBL" id="KV722465">
    <property type="protein sequence ID" value="OCH88025.1"/>
    <property type="molecule type" value="Genomic_DNA"/>
</dbReference>
<reference evidence="3 4" key="1">
    <citation type="submission" date="2016-07" db="EMBL/GenBank/DDBJ databases">
        <title>Draft genome of the white-rot fungus Obba rivulosa 3A-2.</title>
        <authorList>
            <consortium name="DOE Joint Genome Institute"/>
            <person name="Miettinen O."/>
            <person name="Riley R."/>
            <person name="Acob R."/>
            <person name="Barry K."/>
            <person name="Cullen D."/>
            <person name="De Vries R."/>
            <person name="Hainaut M."/>
            <person name="Hatakka A."/>
            <person name="Henrissat B."/>
            <person name="Hilden K."/>
            <person name="Kuo R."/>
            <person name="Labutti K."/>
            <person name="Lipzen A."/>
            <person name="Makela M.R."/>
            <person name="Sandor L."/>
            <person name="Spatafora J.W."/>
            <person name="Grigoriev I.V."/>
            <person name="Hibbett D.S."/>
        </authorList>
    </citation>
    <scope>NUCLEOTIDE SEQUENCE [LARGE SCALE GENOMIC DNA]</scope>
    <source>
        <strain evidence="3 4">3A-2</strain>
    </source>
</reference>
<gene>
    <name evidence="3" type="ORF">OBBRIDRAFT_115510</name>
</gene>
<feature type="transmembrane region" description="Helical" evidence="1">
    <location>
        <begin position="190"/>
        <end position="210"/>
    </location>
</feature>
<evidence type="ECO:0000313" key="3">
    <source>
        <dbReference type="EMBL" id="OCH88025.1"/>
    </source>
</evidence>
<feature type="transmembrane region" description="Helical" evidence="1">
    <location>
        <begin position="110"/>
        <end position="133"/>
    </location>
</feature>
<keyword evidence="1" id="KW-0472">Membrane</keyword>
<dbReference type="AlphaFoldDB" id="A0A8E2ATF1"/>
<proteinExistence type="predicted"/>
<feature type="transmembrane region" description="Helical" evidence="1">
    <location>
        <begin position="256"/>
        <end position="275"/>
    </location>
</feature>
<evidence type="ECO:0000256" key="1">
    <source>
        <dbReference type="SAM" id="Phobius"/>
    </source>
</evidence>
<sequence length="351" mass="38950">MSALNVPTSETLNILVSHGVTVNAVTREHLLCGQRCTTESAFVVAGLTALVYDHILTFGDEVTLIWRGRFGLVSVIFLFNRYLIPFVLMIDVYESFGVSTGSVLFCKIWTVLQSYLTIVSFMSIHTIVAWRLYVLHMGLRWIGRLLWIAGVLYAASSTTIITAALVRMIADLHPVAHQCVGEIPSFLWTAWLPSIVFESLLFGLTVQAMLKQERRHSLNPLSLLLYRDGMLYFVAVTFCTLFSLLVWALAGPTFLGLARYFALAMVNIAGSRLVLNLKGFAASRQLSVDQKSALPSSSSSDLTWSNAEDDPSGWHTADGDFDNTSPVGMCSSDIEMYSVEREEQQLGTKLR</sequence>
<name>A0A8E2ATF1_9APHY</name>
<keyword evidence="1" id="KW-1133">Transmembrane helix</keyword>
<dbReference type="InterPro" id="IPR045340">
    <property type="entry name" value="DUF6533"/>
</dbReference>
<evidence type="ECO:0000313" key="4">
    <source>
        <dbReference type="Proteomes" id="UP000250043"/>
    </source>
</evidence>
<accession>A0A8E2ATF1</accession>